<dbReference type="Proteomes" id="UP000615989">
    <property type="component" value="Unassembled WGS sequence"/>
</dbReference>
<dbReference type="EMBL" id="WTVG01000051">
    <property type="protein sequence ID" value="NMG26014.1"/>
    <property type="molecule type" value="Genomic_DNA"/>
</dbReference>
<evidence type="ECO:0000313" key="1">
    <source>
        <dbReference type="EMBL" id="NMG26014.1"/>
    </source>
</evidence>
<organism evidence="1 2">
    <name type="scientific">Aromatoleum anaerobium</name>
    <dbReference type="NCBI Taxonomy" id="182180"/>
    <lineage>
        <taxon>Bacteria</taxon>
        <taxon>Pseudomonadati</taxon>
        <taxon>Pseudomonadota</taxon>
        <taxon>Betaproteobacteria</taxon>
        <taxon>Rhodocyclales</taxon>
        <taxon>Rhodocyclaceae</taxon>
        <taxon>Aromatoleum</taxon>
    </lineage>
</organism>
<proteinExistence type="predicted"/>
<sequence>MSPAPLFRDTPARLIERWRHVLRFRIGMNDSASLDQLPHAEDFPKEYPATDDIAPWALREVLGVACLKLYRPWGDDGGAHIVIDGAGGWLLDLASIGYAMHEAHLAPLGRVLEMALCAPHRLPVLLARIDALGNDDLHRMAMAAVQGLPVPDVFEELMG</sequence>
<protein>
    <submittedName>
        <fullName evidence="1">Uncharacterized protein</fullName>
    </submittedName>
</protein>
<accession>A0ABX1PNZ9</accession>
<reference evidence="1" key="1">
    <citation type="submission" date="2019-12" db="EMBL/GenBank/DDBJ databases">
        <title>Comparative genomics gives insights into the taxonomy of the Azoarcus-Aromatoleum group and reveals separate origins of nif in the plant-associated Azoarcus and non-plant-associated Aromatoleum sub-groups.</title>
        <authorList>
            <person name="Lafos M."/>
            <person name="Maluk M."/>
            <person name="Batista M."/>
            <person name="Junghare M."/>
            <person name="Carmona M."/>
            <person name="Faoro H."/>
            <person name="Cruz L.M."/>
            <person name="Battistoni F."/>
            <person name="De Souza E."/>
            <person name="Pedrosa F."/>
            <person name="Chen W.-M."/>
            <person name="Poole P.S."/>
            <person name="Dixon R.A."/>
            <person name="James E.K."/>
        </authorList>
    </citation>
    <scope>NUCLEOTIDE SEQUENCE</scope>
    <source>
        <strain evidence="1">LuFRes1</strain>
    </source>
</reference>
<keyword evidence="2" id="KW-1185">Reference proteome</keyword>
<comment type="caution">
    <text evidence="1">The sequence shown here is derived from an EMBL/GenBank/DDBJ whole genome shotgun (WGS) entry which is preliminary data.</text>
</comment>
<evidence type="ECO:0000313" key="2">
    <source>
        <dbReference type="Proteomes" id="UP000615989"/>
    </source>
</evidence>
<gene>
    <name evidence="1" type="ORF">GO606_15075</name>
</gene>
<name>A0ABX1PNZ9_9RHOO</name>